<dbReference type="PROSITE" id="PS51996">
    <property type="entry name" value="TR_MART"/>
    <property type="match status" value="1"/>
</dbReference>
<comment type="similarity">
    <text evidence="2 10">Belongs to the Arg-specific ADP-ribosyltransferase family.</text>
</comment>
<dbReference type="PANTHER" id="PTHR10339">
    <property type="entry name" value="ADP-RIBOSYLTRANSFERASE"/>
    <property type="match status" value="1"/>
</dbReference>
<evidence type="ECO:0000256" key="4">
    <source>
        <dbReference type="ARBA" id="ARBA00022656"/>
    </source>
</evidence>
<dbReference type="InterPro" id="IPR050999">
    <property type="entry name" value="ADP-ribosyltransferase_ARG"/>
</dbReference>
<dbReference type="Proteomes" id="UP000663852">
    <property type="component" value="Unassembled WGS sequence"/>
</dbReference>
<evidence type="ECO:0000256" key="2">
    <source>
        <dbReference type="ARBA" id="ARBA00009558"/>
    </source>
</evidence>
<accession>A0A814TCL7</accession>
<dbReference type="EMBL" id="CAJNOR010001528">
    <property type="protein sequence ID" value="CAF1158288.1"/>
    <property type="molecule type" value="Genomic_DNA"/>
</dbReference>
<evidence type="ECO:0000313" key="14">
    <source>
        <dbReference type="Proteomes" id="UP000663828"/>
    </source>
</evidence>
<dbReference type="GO" id="GO:0016779">
    <property type="term" value="F:nucleotidyltransferase activity"/>
    <property type="evidence" value="ECO:0007669"/>
    <property type="project" value="UniProtKB-KW"/>
</dbReference>
<comment type="caution">
    <text evidence="12">The sequence shown here is derived from an EMBL/GenBank/DDBJ whole genome shotgun (WGS) entry which is preliminary data.</text>
</comment>
<dbReference type="Proteomes" id="UP000663828">
    <property type="component" value="Unassembled WGS sequence"/>
</dbReference>
<dbReference type="Gene3D" id="3.90.176.10">
    <property type="entry name" value="Toxin ADP-ribosyltransferase, Chain A, domain 1"/>
    <property type="match status" value="1"/>
</dbReference>
<evidence type="ECO:0000256" key="8">
    <source>
        <dbReference type="ARBA" id="ARBA00023026"/>
    </source>
</evidence>
<sequence>MSSRCINFDEPINTEFGIDHYKSFPLVSLQDALKYNLKNVKNLEAALTTAKQKCVKSSGGLTEDESAALYIYTMEISPATVYAIINDLLRDNDAMNAQPWFSYLKLLSTAVSKLPTYSGNVWRGVRGNVAKNYKKGMPVCWWAFTSCTTSLSVIKEFLPMKGQGTIFMIECVSGRLISNYSEYESEDEVLLMPGIRFIVTDTLPYNDMNMVHLKEVNSNDELKKPMSAKPLFTAQQQSLEIKFKTSAQISPKHLPSASSTTKMTKAHPKLKNSLPLAPPAALPNDSKNKKASSGKNELCIVIMEKGENMCCFTVFDMSIVYLYLETEKIVHCPNCTKSITFKTPYHPGCRIRCSACQQAFNEVPCPQCRTSNYWKEADYHACALTTCRTCSSEFQHLKCPHCEHACFWRNKVYIQGTKTRCSSCSGVYRAVGCPHCGKVHYFKDDEYQAGKRYRCGSCNNSYQAFNCPHCSQLNVWLGEDRTQGITETCWSCKGTYQLINCPHCFKPRVWEKADRHPGKQSTCTGCEQTYRQVNCPNCLKSHMWKDNNFASGGRTTCSNCQTTSQHVNCPHCLAENVWIGGTYKYRQRVTCISCKNDFQHSVCPSCKKSAYSKNCTWKPNSRTNCNECDVELY</sequence>
<protein>
    <recommendedName>
        <fullName evidence="10">NAD(P)(+)--arginine ADP-ribosyltransferase</fullName>
        <ecNumber evidence="10">2.4.2.31</ecNumber>
    </recommendedName>
    <alternativeName>
        <fullName evidence="10">Mono(ADP-ribosyl)transferase</fullName>
    </alternativeName>
</protein>
<feature type="region of interest" description="Disordered" evidence="11">
    <location>
        <begin position="250"/>
        <end position="292"/>
    </location>
</feature>
<keyword evidence="14" id="KW-1185">Reference proteome</keyword>
<proteinExistence type="inferred from homology"/>
<keyword evidence="10" id="KW-0520">NAD</keyword>
<evidence type="ECO:0000256" key="10">
    <source>
        <dbReference type="RuleBase" id="RU361228"/>
    </source>
</evidence>
<dbReference type="EC" id="2.4.2.31" evidence="10"/>
<dbReference type="InterPro" id="IPR000768">
    <property type="entry name" value="ART"/>
</dbReference>
<evidence type="ECO:0000256" key="6">
    <source>
        <dbReference type="ARBA" id="ARBA00022679"/>
    </source>
</evidence>
<evidence type="ECO:0000313" key="12">
    <source>
        <dbReference type="EMBL" id="CAF1158288.1"/>
    </source>
</evidence>
<dbReference type="AlphaFoldDB" id="A0A814TCL7"/>
<dbReference type="Pfam" id="PF01129">
    <property type="entry name" value="ART"/>
    <property type="match status" value="1"/>
</dbReference>
<comment type="catalytic activity">
    <reaction evidence="9 10">
        <text>L-arginyl-[protein] + NAD(+) = N(omega)-(ADP-D-ribosyl)-L-arginyl-[protein] + nicotinamide + H(+)</text>
        <dbReference type="Rhea" id="RHEA:19149"/>
        <dbReference type="Rhea" id="RHEA-COMP:10532"/>
        <dbReference type="Rhea" id="RHEA-COMP:15087"/>
        <dbReference type="ChEBI" id="CHEBI:15378"/>
        <dbReference type="ChEBI" id="CHEBI:17154"/>
        <dbReference type="ChEBI" id="CHEBI:29965"/>
        <dbReference type="ChEBI" id="CHEBI:57540"/>
        <dbReference type="ChEBI" id="CHEBI:142554"/>
        <dbReference type="EC" id="2.4.2.31"/>
    </reaction>
</comment>
<evidence type="ECO:0000256" key="1">
    <source>
        <dbReference type="ARBA" id="ARBA00004613"/>
    </source>
</evidence>
<keyword evidence="6 10" id="KW-0808">Transferase</keyword>
<gene>
    <name evidence="13" type="ORF">EDS130_LOCUS42620</name>
    <name evidence="12" type="ORF">XAT740_LOCUS21339</name>
</gene>
<evidence type="ECO:0000256" key="11">
    <source>
        <dbReference type="SAM" id="MobiDB-lite"/>
    </source>
</evidence>
<evidence type="ECO:0000256" key="9">
    <source>
        <dbReference type="ARBA" id="ARBA00047597"/>
    </source>
</evidence>
<keyword evidence="4" id="KW-0800">Toxin</keyword>
<evidence type="ECO:0000256" key="5">
    <source>
        <dbReference type="ARBA" id="ARBA00022676"/>
    </source>
</evidence>
<dbReference type="EMBL" id="CAJNOJ010000634">
    <property type="protein sequence ID" value="CAF1500812.1"/>
    <property type="molecule type" value="Genomic_DNA"/>
</dbReference>
<evidence type="ECO:0000256" key="7">
    <source>
        <dbReference type="ARBA" id="ARBA00022695"/>
    </source>
</evidence>
<dbReference type="GO" id="GO:0003950">
    <property type="term" value="F:NAD+ poly-ADP-ribosyltransferase activity"/>
    <property type="evidence" value="ECO:0007669"/>
    <property type="project" value="TreeGrafter"/>
</dbReference>
<keyword evidence="8" id="KW-0843">Virulence</keyword>
<comment type="subcellular location">
    <subcellularLocation>
        <location evidence="1">Secreted</location>
    </subcellularLocation>
</comment>
<dbReference type="OrthoDB" id="423533at2759"/>
<keyword evidence="5 10" id="KW-0328">Glycosyltransferase</keyword>
<dbReference type="PANTHER" id="PTHR10339:SF25">
    <property type="entry name" value="SECRETED EXOENZYME S"/>
    <property type="match status" value="1"/>
</dbReference>
<reference evidence="12" key="1">
    <citation type="submission" date="2021-02" db="EMBL/GenBank/DDBJ databases">
        <authorList>
            <person name="Nowell W R."/>
        </authorList>
    </citation>
    <scope>NUCLEOTIDE SEQUENCE</scope>
</reference>
<dbReference type="GO" id="GO:0005576">
    <property type="term" value="C:extracellular region"/>
    <property type="evidence" value="ECO:0007669"/>
    <property type="project" value="UniProtKB-SubCell"/>
</dbReference>
<name>A0A814TCL7_ADIRI</name>
<keyword evidence="3" id="KW-0964">Secreted</keyword>
<keyword evidence="10" id="KW-0521">NADP</keyword>
<evidence type="ECO:0000313" key="13">
    <source>
        <dbReference type="EMBL" id="CAF1500812.1"/>
    </source>
</evidence>
<dbReference type="GO" id="GO:0090729">
    <property type="term" value="F:toxin activity"/>
    <property type="evidence" value="ECO:0007669"/>
    <property type="project" value="UniProtKB-KW"/>
</dbReference>
<organism evidence="12 14">
    <name type="scientific">Adineta ricciae</name>
    <name type="common">Rotifer</name>
    <dbReference type="NCBI Taxonomy" id="249248"/>
    <lineage>
        <taxon>Eukaryota</taxon>
        <taxon>Metazoa</taxon>
        <taxon>Spiralia</taxon>
        <taxon>Gnathifera</taxon>
        <taxon>Rotifera</taxon>
        <taxon>Eurotatoria</taxon>
        <taxon>Bdelloidea</taxon>
        <taxon>Adinetida</taxon>
        <taxon>Adinetidae</taxon>
        <taxon>Adineta</taxon>
    </lineage>
</organism>
<keyword evidence="7" id="KW-0548">Nucleotidyltransferase</keyword>
<evidence type="ECO:0000256" key="3">
    <source>
        <dbReference type="ARBA" id="ARBA00022525"/>
    </source>
</evidence>
<dbReference type="SUPFAM" id="SSF56399">
    <property type="entry name" value="ADP-ribosylation"/>
    <property type="match status" value="1"/>
</dbReference>
<dbReference type="GO" id="GO:0106274">
    <property type="term" value="F:NAD+-protein-arginine ADP-ribosyltransferase activity"/>
    <property type="evidence" value="ECO:0007669"/>
    <property type="project" value="UniProtKB-EC"/>
</dbReference>